<sequence>MLAMTFAAAAAVGGAAPGPIIKDFGPVYEVKNAAPIPLNTQFKAVFDVTGAPDPGALSRKLESVARYLNMHARAGIKPERMDLAIVLHGPATRHALNEAAHLKRFEVADGSATLLDALVHAGVKVYVCGQSVQALGYQADELRPDVSQALSAMTELTVLQQQGYSLIP</sequence>
<dbReference type="Proteomes" id="UP000268033">
    <property type="component" value="Unassembled WGS sequence"/>
</dbReference>
<dbReference type="InterPro" id="IPR003787">
    <property type="entry name" value="Sulphur_relay_DsrE/F-like"/>
</dbReference>
<dbReference type="PANTHER" id="PTHR37691">
    <property type="entry name" value="BLR3518 PROTEIN"/>
    <property type="match status" value="1"/>
</dbReference>
<dbReference type="SUPFAM" id="SSF75169">
    <property type="entry name" value="DsrEFH-like"/>
    <property type="match status" value="1"/>
</dbReference>
<evidence type="ECO:0000313" key="2">
    <source>
        <dbReference type="Proteomes" id="UP000268033"/>
    </source>
</evidence>
<protein>
    <submittedName>
        <fullName evidence="1">Intracellular sulfur oxidation DsrE/DsrF family protein</fullName>
    </submittedName>
</protein>
<dbReference type="Gene3D" id="3.40.1260.10">
    <property type="entry name" value="DsrEFH-like"/>
    <property type="match status" value="1"/>
</dbReference>
<proteinExistence type="predicted"/>
<gene>
    <name evidence="1" type="ORF">EDC28_10294</name>
</gene>
<keyword evidence="2" id="KW-1185">Reference proteome</keyword>
<organism evidence="1 2">
    <name type="scientific">Gallaecimonas pentaromativorans</name>
    <dbReference type="NCBI Taxonomy" id="584787"/>
    <lineage>
        <taxon>Bacteria</taxon>
        <taxon>Pseudomonadati</taxon>
        <taxon>Pseudomonadota</taxon>
        <taxon>Gammaproteobacteria</taxon>
        <taxon>Enterobacterales</taxon>
        <taxon>Gallaecimonadaceae</taxon>
        <taxon>Gallaecimonas</taxon>
    </lineage>
</organism>
<accession>A0A3N1PYT6</accession>
<dbReference type="STRING" id="584787.GCA_001247655_01503"/>
<dbReference type="RefSeq" id="WP_050660379.1">
    <property type="nucleotide sequence ID" value="NZ_JBLXEP010000005.1"/>
</dbReference>
<name>A0A3N1PYT6_9GAMM</name>
<dbReference type="PANTHER" id="PTHR37691:SF1">
    <property type="entry name" value="BLR3518 PROTEIN"/>
    <property type="match status" value="1"/>
</dbReference>
<evidence type="ECO:0000313" key="1">
    <source>
        <dbReference type="EMBL" id="ROQ29726.1"/>
    </source>
</evidence>
<dbReference type="EMBL" id="RJUL01000002">
    <property type="protein sequence ID" value="ROQ29726.1"/>
    <property type="molecule type" value="Genomic_DNA"/>
</dbReference>
<dbReference type="AlphaFoldDB" id="A0A3N1PYT6"/>
<dbReference type="InterPro" id="IPR027396">
    <property type="entry name" value="DsrEFH-like"/>
</dbReference>
<dbReference type="OrthoDB" id="7206705at2"/>
<comment type="caution">
    <text evidence="1">The sequence shown here is derived from an EMBL/GenBank/DDBJ whole genome shotgun (WGS) entry which is preliminary data.</text>
</comment>
<reference evidence="1 2" key="1">
    <citation type="submission" date="2018-11" db="EMBL/GenBank/DDBJ databases">
        <title>Genomic Encyclopedia of Type Strains, Phase IV (KMG-IV): sequencing the most valuable type-strain genomes for metagenomic binning, comparative biology and taxonomic classification.</title>
        <authorList>
            <person name="Goeker M."/>
        </authorList>
    </citation>
    <scope>NUCLEOTIDE SEQUENCE [LARGE SCALE GENOMIC DNA]</scope>
    <source>
        <strain evidence="1 2">DSM 21945</strain>
    </source>
</reference>
<dbReference type="Pfam" id="PF02635">
    <property type="entry name" value="DsrE"/>
    <property type="match status" value="1"/>
</dbReference>